<dbReference type="AlphaFoldDB" id="A0A0W0V1W3"/>
<keyword evidence="2" id="KW-1185">Reference proteome</keyword>
<gene>
    <name evidence="1" type="ORF">Lisr_2707</name>
</gene>
<name>A0A0W0V1W3_9GAMM</name>
<accession>A0A0W0V1W3</accession>
<comment type="caution">
    <text evidence="1">The sequence shown here is derived from an EMBL/GenBank/DDBJ whole genome shotgun (WGS) entry which is preliminary data.</text>
</comment>
<dbReference type="EMBL" id="LNYH01000150">
    <property type="protein sequence ID" value="KTD14098.1"/>
    <property type="molecule type" value="Genomic_DNA"/>
</dbReference>
<sequence>RKTAKQKAVIPALNWFQNQPLIRLKGKIMSGIFAAMSAMLNGKNKPKNGLMKIKMADDGFDAAM</sequence>
<evidence type="ECO:0000313" key="1">
    <source>
        <dbReference type="EMBL" id="KTD14098.1"/>
    </source>
</evidence>
<dbReference type="PATRIC" id="fig|454.4.peg.2974"/>
<organism evidence="1 2">
    <name type="scientific">Legionella israelensis</name>
    <dbReference type="NCBI Taxonomy" id="454"/>
    <lineage>
        <taxon>Bacteria</taxon>
        <taxon>Pseudomonadati</taxon>
        <taxon>Pseudomonadota</taxon>
        <taxon>Gammaproteobacteria</taxon>
        <taxon>Legionellales</taxon>
        <taxon>Legionellaceae</taxon>
        <taxon>Legionella</taxon>
    </lineage>
</organism>
<protein>
    <submittedName>
        <fullName evidence="1">Uncharacterized protein</fullName>
    </submittedName>
</protein>
<reference evidence="1 2" key="1">
    <citation type="submission" date="2015-11" db="EMBL/GenBank/DDBJ databases">
        <title>Genomic analysis of 38 Legionella species identifies large and diverse effector repertoires.</title>
        <authorList>
            <person name="Burstein D."/>
            <person name="Amaro F."/>
            <person name="Zusman T."/>
            <person name="Lifshitz Z."/>
            <person name="Cohen O."/>
            <person name="Gilbert J.A."/>
            <person name="Pupko T."/>
            <person name="Shuman H.A."/>
            <person name="Segal G."/>
        </authorList>
    </citation>
    <scope>NUCLEOTIDE SEQUENCE [LARGE SCALE GENOMIC DNA]</scope>
    <source>
        <strain evidence="1 2">Bercovier 4</strain>
    </source>
</reference>
<dbReference type="Proteomes" id="UP000054761">
    <property type="component" value="Unassembled WGS sequence"/>
</dbReference>
<evidence type="ECO:0000313" key="2">
    <source>
        <dbReference type="Proteomes" id="UP000054761"/>
    </source>
</evidence>
<feature type="non-terminal residue" evidence="1">
    <location>
        <position position="1"/>
    </location>
</feature>
<proteinExistence type="predicted"/>